<accession>A0A383DCV1</accession>
<protein>
    <submittedName>
        <fullName evidence="1">Uncharacterized protein</fullName>
    </submittedName>
</protein>
<feature type="non-terminal residue" evidence="1">
    <location>
        <position position="104"/>
    </location>
</feature>
<dbReference type="AlphaFoldDB" id="A0A383DCV1"/>
<reference evidence="1" key="1">
    <citation type="submission" date="2018-05" db="EMBL/GenBank/DDBJ databases">
        <authorList>
            <person name="Lanie J.A."/>
            <person name="Ng W.-L."/>
            <person name="Kazmierczak K.M."/>
            <person name="Andrzejewski T.M."/>
            <person name="Davidsen T.M."/>
            <person name="Wayne K.J."/>
            <person name="Tettelin H."/>
            <person name="Glass J.I."/>
            <person name="Rusch D."/>
            <person name="Podicherti R."/>
            <person name="Tsui H.-C.T."/>
            <person name="Winkler M.E."/>
        </authorList>
    </citation>
    <scope>NUCLEOTIDE SEQUENCE</scope>
</reference>
<organism evidence="1">
    <name type="scientific">marine metagenome</name>
    <dbReference type="NCBI Taxonomy" id="408172"/>
    <lineage>
        <taxon>unclassified sequences</taxon>
        <taxon>metagenomes</taxon>
        <taxon>ecological metagenomes</taxon>
    </lineage>
</organism>
<name>A0A383DCV1_9ZZZZ</name>
<evidence type="ECO:0000313" key="1">
    <source>
        <dbReference type="EMBL" id="SVE42307.1"/>
    </source>
</evidence>
<proteinExistence type="predicted"/>
<gene>
    <name evidence="1" type="ORF">METZ01_LOCUS495161</name>
</gene>
<sequence length="104" mass="11473">MKLLTILLLIITNQALADEEELYAGWTLENCDNQATFERATLGAALEGISLTEYVKGIEDWRLKGAVARPKGYANALMAGRSLDALARENVIEKGLVECYEKVL</sequence>
<dbReference type="EMBL" id="UINC01216248">
    <property type="protein sequence ID" value="SVE42307.1"/>
    <property type="molecule type" value="Genomic_DNA"/>
</dbReference>